<reference evidence="2" key="1">
    <citation type="journal article" date="2014" name="Int. J. Syst. Evol. Microbiol.">
        <title>Complete genome sequence of Corynebacterium casei LMG S-19264T (=DSM 44701T), isolated from a smear-ripened cheese.</title>
        <authorList>
            <consortium name="US DOE Joint Genome Institute (JGI-PGF)"/>
            <person name="Walter F."/>
            <person name="Albersmeier A."/>
            <person name="Kalinowski J."/>
            <person name="Ruckert C."/>
        </authorList>
    </citation>
    <scope>NUCLEOTIDE SEQUENCE</scope>
    <source>
        <strain evidence="2">KCTC 12988</strain>
    </source>
</reference>
<keyword evidence="1" id="KW-0812">Transmembrane</keyword>
<proteinExistence type="predicted"/>
<dbReference type="Proteomes" id="UP000644507">
    <property type="component" value="Unassembled WGS sequence"/>
</dbReference>
<evidence type="ECO:0000256" key="1">
    <source>
        <dbReference type="SAM" id="Phobius"/>
    </source>
</evidence>
<comment type="caution">
    <text evidence="2">The sequence shown here is derived from an EMBL/GenBank/DDBJ whole genome shotgun (WGS) entry which is preliminary data.</text>
</comment>
<gene>
    <name evidence="2" type="ORF">GCM10007100_08150</name>
</gene>
<keyword evidence="3" id="KW-1185">Reference proteome</keyword>
<keyword evidence="1" id="KW-0472">Membrane</keyword>
<name>A0A918TJV6_9BACT</name>
<sequence>MKLRAAEGLEPADVDPAQLRKTAFILVGLILIGAVAVTASYIATAKKQQEDFRPAFVSELKGHMKFQLSDGTVVNTSEIEEDVWLYYQTSFEERDSHEEREKALALLPEEGVKQVVFFVDMDPNREEDQAKMATLESEEGVWKVAAKAKVLEKYLKSGLRFGTIPHVKDGKLIYDSSVAVLKRDRPEGKNPRIHIRGEMFDFARAAAEAEKRGMPEAEKGYREDWFLRTINHLLEEGDPTDSK</sequence>
<dbReference type="EMBL" id="BMXI01000003">
    <property type="protein sequence ID" value="GHC45255.1"/>
    <property type="molecule type" value="Genomic_DNA"/>
</dbReference>
<reference evidence="2" key="2">
    <citation type="submission" date="2020-09" db="EMBL/GenBank/DDBJ databases">
        <authorList>
            <person name="Sun Q."/>
            <person name="Kim S."/>
        </authorList>
    </citation>
    <scope>NUCLEOTIDE SEQUENCE</scope>
    <source>
        <strain evidence="2">KCTC 12988</strain>
    </source>
</reference>
<organism evidence="2 3">
    <name type="scientific">Roseibacillus persicicus</name>
    <dbReference type="NCBI Taxonomy" id="454148"/>
    <lineage>
        <taxon>Bacteria</taxon>
        <taxon>Pseudomonadati</taxon>
        <taxon>Verrucomicrobiota</taxon>
        <taxon>Verrucomicrobiia</taxon>
        <taxon>Verrucomicrobiales</taxon>
        <taxon>Verrucomicrobiaceae</taxon>
        <taxon>Roseibacillus</taxon>
    </lineage>
</organism>
<protein>
    <submittedName>
        <fullName evidence="2">Uncharacterized protein</fullName>
    </submittedName>
</protein>
<feature type="transmembrane region" description="Helical" evidence="1">
    <location>
        <begin position="23"/>
        <end position="43"/>
    </location>
</feature>
<accession>A0A918TJV6</accession>
<dbReference type="RefSeq" id="WP_189567608.1">
    <property type="nucleotide sequence ID" value="NZ_BMXI01000003.1"/>
</dbReference>
<keyword evidence="1" id="KW-1133">Transmembrane helix</keyword>
<evidence type="ECO:0000313" key="3">
    <source>
        <dbReference type="Proteomes" id="UP000644507"/>
    </source>
</evidence>
<dbReference type="AlphaFoldDB" id="A0A918TJV6"/>
<evidence type="ECO:0000313" key="2">
    <source>
        <dbReference type="EMBL" id="GHC45255.1"/>
    </source>
</evidence>